<proteinExistence type="predicted"/>
<reference evidence="1 2" key="1">
    <citation type="submission" date="2020-07" db="EMBL/GenBank/DDBJ databases">
        <title>Comparative genomics of pyrophilous fungi reveals a link between fire events and developmental genes.</title>
        <authorList>
            <consortium name="DOE Joint Genome Institute"/>
            <person name="Steindorff A.S."/>
            <person name="Carver A."/>
            <person name="Calhoun S."/>
            <person name="Stillman K."/>
            <person name="Liu H."/>
            <person name="Lipzen A."/>
            <person name="Pangilinan J."/>
            <person name="Labutti K."/>
            <person name="Bruns T.D."/>
            <person name="Grigoriev I.V."/>
        </authorList>
    </citation>
    <scope>NUCLEOTIDE SEQUENCE [LARGE SCALE GENOMIC DNA]</scope>
    <source>
        <strain evidence="1 2">CBS 144469</strain>
    </source>
</reference>
<dbReference type="Pfam" id="PF07942">
    <property type="entry name" value="CARME"/>
    <property type="match status" value="1"/>
</dbReference>
<dbReference type="SUPFAM" id="SSF53335">
    <property type="entry name" value="S-adenosyl-L-methionine-dependent methyltransferases"/>
    <property type="match status" value="1"/>
</dbReference>
<dbReference type="SMART" id="SM01296">
    <property type="entry name" value="N2227"/>
    <property type="match status" value="1"/>
</dbReference>
<protein>
    <submittedName>
        <fullName evidence="1">N2227-like protein-domain-containing protein</fullName>
    </submittedName>
</protein>
<organism evidence="1 2">
    <name type="scientific">Ephemerocybe angulata</name>
    <dbReference type="NCBI Taxonomy" id="980116"/>
    <lineage>
        <taxon>Eukaryota</taxon>
        <taxon>Fungi</taxon>
        <taxon>Dikarya</taxon>
        <taxon>Basidiomycota</taxon>
        <taxon>Agaricomycotina</taxon>
        <taxon>Agaricomycetes</taxon>
        <taxon>Agaricomycetidae</taxon>
        <taxon>Agaricales</taxon>
        <taxon>Agaricineae</taxon>
        <taxon>Psathyrellaceae</taxon>
        <taxon>Ephemerocybe</taxon>
    </lineage>
</organism>
<dbReference type="InterPro" id="IPR029063">
    <property type="entry name" value="SAM-dependent_MTases_sf"/>
</dbReference>
<name>A0A8H6MF88_9AGAR</name>
<dbReference type="Gene3D" id="3.40.50.150">
    <property type="entry name" value="Vaccinia Virus protein VP39"/>
    <property type="match status" value="1"/>
</dbReference>
<comment type="caution">
    <text evidence="1">The sequence shown here is derived from an EMBL/GenBank/DDBJ whole genome shotgun (WGS) entry which is preliminary data.</text>
</comment>
<dbReference type="PANTHER" id="PTHR12303:SF13">
    <property type="match status" value="1"/>
</dbReference>
<sequence length="421" mass="47596">MTTATFDVVLGCLFPLALLLVGYRLRDNFFSRSELYGLLFPSTASQTPATIYSRVRAYHSYLQYLKLSYNDVQRMRSSYASLGRGHKGLGYRIGYPQKLERLWEVTSMNATLAEEIADLAVNEYVELKHTARVQATAADLARVRESLKHFVRDWSQAGADERARTFAPVLDLLRLVDPAQRSQQRVLVPGAGLGRLAWEIAQLGFDTTANELSYFMVLAFRFLLSAEATQKAEQHKIRPYAHWFSHQKSNENLFRSVSFPDVVPRLGPNFHLLEGDFLKLPHPTAPGFPSNFWSQSKTETGQETKPAFEPGGFDYVVTLFFIDTSFNVLETMEQIFALLKPGGSWVNHGPLLWPGGGQCKLELSLEEVLAAAAEVGFVLERHEDGHPEAQRSVECEYTTDPLAMMRWAYKTEFWVAKKPLS</sequence>
<dbReference type="PANTHER" id="PTHR12303">
    <property type="entry name" value="CARNOSINE N-METHYLTRANSFERASE"/>
    <property type="match status" value="1"/>
</dbReference>
<dbReference type="EMBL" id="JACGCI010000006">
    <property type="protein sequence ID" value="KAF6762966.1"/>
    <property type="molecule type" value="Genomic_DNA"/>
</dbReference>
<dbReference type="AlphaFoldDB" id="A0A8H6MF88"/>
<dbReference type="OrthoDB" id="978at2759"/>
<dbReference type="GO" id="GO:0008757">
    <property type="term" value="F:S-adenosylmethionine-dependent methyltransferase activity"/>
    <property type="evidence" value="ECO:0007669"/>
    <property type="project" value="InterPro"/>
</dbReference>
<keyword evidence="2" id="KW-1185">Reference proteome</keyword>
<evidence type="ECO:0000313" key="1">
    <source>
        <dbReference type="EMBL" id="KAF6762966.1"/>
    </source>
</evidence>
<gene>
    <name evidence="1" type="ORF">DFP72DRAFT_518787</name>
</gene>
<evidence type="ECO:0000313" key="2">
    <source>
        <dbReference type="Proteomes" id="UP000521943"/>
    </source>
</evidence>
<accession>A0A8H6MF88</accession>
<dbReference type="Proteomes" id="UP000521943">
    <property type="component" value="Unassembled WGS sequence"/>
</dbReference>
<dbReference type="InterPro" id="IPR012901">
    <property type="entry name" value="CARME"/>
</dbReference>